<dbReference type="Proteomes" id="UP001626550">
    <property type="component" value="Unassembled WGS sequence"/>
</dbReference>
<dbReference type="AlphaFoldDB" id="A0ABD2PPW7"/>
<evidence type="ECO:0000313" key="1">
    <source>
        <dbReference type="EMBL" id="KAL3307776.1"/>
    </source>
</evidence>
<accession>A0ABD2PPW7</accession>
<comment type="caution">
    <text evidence="1">The sequence shown here is derived from an EMBL/GenBank/DDBJ whole genome shotgun (WGS) entry which is preliminary data.</text>
</comment>
<keyword evidence="2" id="KW-1185">Reference proteome</keyword>
<reference evidence="1 2" key="1">
    <citation type="submission" date="2024-11" db="EMBL/GenBank/DDBJ databases">
        <title>Adaptive evolution of stress response genes in parasites aligns with host niche diversity.</title>
        <authorList>
            <person name="Hahn C."/>
            <person name="Resl P."/>
        </authorList>
    </citation>
    <scope>NUCLEOTIDE SEQUENCE [LARGE SCALE GENOMIC DNA]</scope>
    <source>
        <strain evidence="1">EGGRZ-B1_66</strain>
        <tissue evidence="1">Body</tissue>
    </source>
</reference>
<sequence>MPNSEVTVRNRQGRLFHEADVYRIPARLSDGGSRANTGDGQDDLEEALSVREEAQSDEPVEEAPIALRKGTRNAARPARYLDSTFQGVF</sequence>
<evidence type="ECO:0000313" key="2">
    <source>
        <dbReference type="Proteomes" id="UP001626550"/>
    </source>
</evidence>
<organism evidence="1 2">
    <name type="scientific">Cichlidogyrus casuarinus</name>
    <dbReference type="NCBI Taxonomy" id="1844966"/>
    <lineage>
        <taxon>Eukaryota</taxon>
        <taxon>Metazoa</taxon>
        <taxon>Spiralia</taxon>
        <taxon>Lophotrochozoa</taxon>
        <taxon>Platyhelminthes</taxon>
        <taxon>Monogenea</taxon>
        <taxon>Monopisthocotylea</taxon>
        <taxon>Dactylogyridea</taxon>
        <taxon>Ancyrocephalidae</taxon>
        <taxon>Cichlidogyrus</taxon>
    </lineage>
</organism>
<proteinExistence type="predicted"/>
<dbReference type="EMBL" id="JBJKFK010006513">
    <property type="protein sequence ID" value="KAL3307776.1"/>
    <property type="molecule type" value="Genomic_DNA"/>
</dbReference>
<gene>
    <name evidence="1" type="ORF">Ciccas_013703</name>
</gene>
<name>A0ABD2PPW7_9PLAT</name>
<protein>
    <submittedName>
        <fullName evidence="1">Uncharacterized protein</fullName>
    </submittedName>
</protein>